<accession>A0ABW5FGQ9</accession>
<keyword evidence="3" id="KW-1185">Reference proteome</keyword>
<name>A0ABW5FGQ9_9BACL</name>
<evidence type="ECO:0000313" key="3">
    <source>
        <dbReference type="Proteomes" id="UP001597448"/>
    </source>
</evidence>
<evidence type="ECO:0008006" key="4">
    <source>
        <dbReference type="Google" id="ProtNLM"/>
    </source>
</evidence>
<feature type="transmembrane region" description="Helical" evidence="1">
    <location>
        <begin position="22"/>
        <end position="43"/>
    </location>
</feature>
<feature type="transmembrane region" description="Helical" evidence="1">
    <location>
        <begin position="141"/>
        <end position="162"/>
    </location>
</feature>
<evidence type="ECO:0000313" key="2">
    <source>
        <dbReference type="EMBL" id="MFD2414213.1"/>
    </source>
</evidence>
<dbReference type="Proteomes" id="UP001597448">
    <property type="component" value="Unassembled WGS sequence"/>
</dbReference>
<feature type="transmembrane region" description="Helical" evidence="1">
    <location>
        <begin position="213"/>
        <end position="233"/>
    </location>
</feature>
<organism evidence="2 3">
    <name type="scientific">Paenibacillus rhizoplanae</name>
    <dbReference type="NCBI Taxonomy" id="1917181"/>
    <lineage>
        <taxon>Bacteria</taxon>
        <taxon>Bacillati</taxon>
        <taxon>Bacillota</taxon>
        <taxon>Bacilli</taxon>
        <taxon>Bacillales</taxon>
        <taxon>Paenibacillaceae</taxon>
        <taxon>Paenibacillus</taxon>
    </lineage>
</organism>
<feature type="transmembrane region" description="Helical" evidence="1">
    <location>
        <begin position="55"/>
        <end position="73"/>
    </location>
</feature>
<protein>
    <recommendedName>
        <fullName evidence="4">ABC transporter permease</fullName>
    </recommendedName>
</protein>
<comment type="caution">
    <text evidence="2">The sequence shown here is derived from an EMBL/GenBank/DDBJ whole genome shotgun (WGS) entry which is preliminary data.</text>
</comment>
<sequence>MTTLKQAWVIVRSEFHGDRWKLLWALLFSLLFMGYFAALSGMIIDDTLSGHDKQLLSDILMVTMMLMLSVSFSRRTMKYISEDSYTRMLAYMRAMPVPTAVILCKRKLNTLFAIVMNSLLYFGLIYVLSPGIRAELPPAAYLAFALTWIGYSLIVAGMYIIIEFSVSGVMYFWIISAIMLLALAVSGMVYLVGGNLLLATVAVSKEWGLLSPLMWGALVLGVLSLQLFSRWTIHRLKSRDLV</sequence>
<keyword evidence="1" id="KW-1133">Transmembrane helix</keyword>
<feature type="transmembrane region" description="Helical" evidence="1">
    <location>
        <begin position="111"/>
        <end position="129"/>
    </location>
</feature>
<evidence type="ECO:0000256" key="1">
    <source>
        <dbReference type="SAM" id="Phobius"/>
    </source>
</evidence>
<gene>
    <name evidence="2" type="ORF">ACFSX3_30605</name>
</gene>
<keyword evidence="1" id="KW-0472">Membrane</keyword>
<dbReference type="EMBL" id="JBHUKY010000091">
    <property type="protein sequence ID" value="MFD2414213.1"/>
    <property type="molecule type" value="Genomic_DNA"/>
</dbReference>
<proteinExistence type="predicted"/>
<keyword evidence="1" id="KW-0812">Transmembrane</keyword>
<dbReference type="RefSeq" id="WP_209994673.1">
    <property type="nucleotide sequence ID" value="NZ_JBHSVQ010000001.1"/>
</dbReference>
<feature type="transmembrane region" description="Helical" evidence="1">
    <location>
        <begin position="169"/>
        <end position="193"/>
    </location>
</feature>
<reference evidence="3" key="1">
    <citation type="journal article" date="2019" name="Int. J. Syst. Evol. Microbiol.">
        <title>The Global Catalogue of Microorganisms (GCM) 10K type strain sequencing project: providing services to taxonomists for standard genome sequencing and annotation.</title>
        <authorList>
            <consortium name="The Broad Institute Genomics Platform"/>
            <consortium name="The Broad Institute Genome Sequencing Center for Infectious Disease"/>
            <person name="Wu L."/>
            <person name="Ma J."/>
        </authorList>
    </citation>
    <scope>NUCLEOTIDE SEQUENCE [LARGE SCALE GENOMIC DNA]</scope>
    <source>
        <strain evidence="3">CCM 8725</strain>
    </source>
</reference>